<dbReference type="AlphaFoldDB" id="W9GAI2"/>
<dbReference type="RefSeq" id="WP_051510063.1">
    <property type="nucleotide sequence ID" value="NZ_AWSA01000005.1"/>
</dbReference>
<feature type="binding site" evidence="9">
    <location>
        <position position="215"/>
    </location>
    <ligand>
        <name>Zn(2+)</name>
        <dbReference type="ChEBI" id="CHEBI:29105"/>
        <note>catalytic</note>
    </ligand>
</feature>
<keyword evidence="8" id="KW-0961">Cell wall biogenesis/degradation</keyword>
<evidence type="ECO:0000256" key="5">
    <source>
        <dbReference type="ARBA" id="ARBA00022833"/>
    </source>
</evidence>
<dbReference type="eggNOG" id="COG2173">
    <property type="taxonomic scope" value="Bacteria"/>
</dbReference>
<comment type="catalytic activity">
    <reaction evidence="1 9">
        <text>D-alanyl-D-alanine + H2O = 2 D-alanine</text>
        <dbReference type="Rhea" id="RHEA:20661"/>
        <dbReference type="ChEBI" id="CHEBI:15377"/>
        <dbReference type="ChEBI" id="CHEBI:57416"/>
        <dbReference type="ChEBI" id="CHEBI:57822"/>
        <dbReference type="EC" id="3.4.13.22"/>
    </reaction>
</comment>
<comment type="cofactor">
    <cofactor evidence="9">
        <name>Zn(2+)</name>
        <dbReference type="ChEBI" id="CHEBI:29105"/>
    </cofactor>
    <text evidence="9">Binds 1 zinc ion per subunit.</text>
</comment>
<gene>
    <name evidence="10" type="ORF">N865_03815</name>
</gene>
<feature type="binding site" evidence="9">
    <location>
        <position position="151"/>
    </location>
    <ligand>
        <name>Zn(2+)</name>
        <dbReference type="ChEBI" id="CHEBI:29105"/>
        <note>catalytic</note>
    </ligand>
</feature>
<keyword evidence="6 9" id="KW-0224">Dipeptidase</keyword>
<keyword evidence="7 9" id="KW-0482">Metalloprotease</keyword>
<evidence type="ECO:0000256" key="8">
    <source>
        <dbReference type="ARBA" id="ARBA00023316"/>
    </source>
</evidence>
<dbReference type="InterPro" id="IPR009045">
    <property type="entry name" value="Zn_M74/Hedgehog-like"/>
</dbReference>
<evidence type="ECO:0000256" key="2">
    <source>
        <dbReference type="ARBA" id="ARBA00022670"/>
    </source>
</evidence>
<dbReference type="GO" id="GO:0160237">
    <property type="term" value="F:D-Ala-D-Ala dipeptidase activity"/>
    <property type="evidence" value="ECO:0007669"/>
    <property type="project" value="UniProtKB-EC"/>
</dbReference>
<evidence type="ECO:0000256" key="7">
    <source>
        <dbReference type="ARBA" id="ARBA00023049"/>
    </source>
</evidence>
<dbReference type="SUPFAM" id="SSF55166">
    <property type="entry name" value="Hedgehog/DD-peptidase"/>
    <property type="match status" value="1"/>
</dbReference>
<evidence type="ECO:0000313" key="10">
    <source>
        <dbReference type="EMBL" id="EWT03050.1"/>
    </source>
</evidence>
<keyword evidence="11" id="KW-1185">Reference proteome</keyword>
<dbReference type="GO" id="GO:0008270">
    <property type="term" value="F:zinc ion binding"/>
    <property type="evidence" value="ECO:0007669"/>
    <property type="project" value="UniProtKB-UniRule"/>
</dbReference>
<dbReference type="PATRIC" id="fig|1386089.3.peg.668"/>
<evidence type="ECO:0000256" key="9">
    <source>
        <dbReference type="HAMAP-Rule" id="MF_01924"/>
    </source>
</evidence>
<dbReference type="HAMAP" id="MF_01924">
    <property type="entry name" value="A_A_dipeptidase"/>
    <property type="match status" value="1"/>
</dbReference>
<dbReference type="PANTHER" id="PTHR43126:SF2">
    <property type="entry name" value="D-ALANYL-D-ALANINE DIPEPTIDASE"/>
    <property type="match status" value="1"/>
</dbReference>
<dbReference type="GO" id="GO:0008237">
    <property type="term" value="F:metallopeptidase activity"/>
    <property type="evidence" value="ECO:0007669"/>
    <property type="project" value="UniProtKB-KW"/>
</dbReference>
<keyword evidence="2 9" id="KW-0645">Protease</keyword>
<dbReference type="EMBL" id="AWSA01000005">
    <property type="protein sequence ID" value="EWT03050.1"/>
    <property type="molecule type" value="Genomic_DNA"/>
</dbReference>
<keyword evidence="4 9" id="KW-0378">Hydrolase</keyword>
<dbReference type="Gene3D" id="3.30.1380.10">
    <property type="match status" value="1"/>
</dbReference>
<comment type="caution">
    <text evidence="10">The sequence shown here is derived from an EMBL/GenBank/DDBJ whole genome shotgun (WGS) entry which is preliminary data.</text>
</comment>
<accession>W9GAI2</accession>
<evidence type="ECO:0000313" key="11">
    <source>
        <dbReference type="Proteomes" id="UP000019489"/>
    </source>
</evidence>
<dbReference type="STRING" id="1386089.N865_03815"/>
<protein>
    <recommendedName>
        <fullName evidence="9">D-alanyl-D-alanine dipeptidase</fullName>
        <shortName evidence="9">D-Ala-D-Ala dipeptidase</shortName>
        <ecNumber evidence="9">3.4.13.22</ecNumber>
    </recommendedName>
</protein>
<dbReference type="GO" id="GO:0071555">
    <property type="term" value="P:cell wall organization"/>
    <property type="evidence" value="ECO:0007669"/>
    <property type="project" value="UniProtKB-KW"/>
</dbReference>
<dbReference type="GO" id="GO:0006508">
    <property type="term" value="P:proteolysis"/>
    <property type="evidence" value="ECO:0007669"/>
    <property type="project" value="UniProtKB-KW"/>
</dbReference>
<evidence type="ECO:0000256" key="1">
    <source>
        <dbReference type="ARBA" id="ARBA00001362"/>
    </source>
</evidence>
<dbReference type="OrthoDB" id="9801430at2"/>
<feature type="binding site" evidence="9">
    <location>
        <position position="144"/>
    </location>
    <ligand>
        <name>Zn(2+)</name>
        <dbReference type="ChEBI" id="CHEBI:29105"/>
        <note>catalytic</note>
    </ligand>
</feature>
<keyword evidence="3 9" id="KW-0479">Metal-binding</keyword>
<keyword evidence="5 9" id="KW-0862">Zinc</keyword>
<dbReference type="InterPro" id="IPR000755">
    <property type="entry name" value="A_A_dipeptidase"/>
</dbReference>
<dbReference type="PANTHER" id="PTHR43126">
    <property type="entry name" value="D-ALANYL-D-ALANINE DIPEPTIDASE"/>
    <property type="match status" value="1"/>
</dbReference>
<sequence>MSAPVTVVGPTLLTDPLVTGIPVVEDGSELVDLTAVGVRVRQASPALPPGLALPASSAPPAAAPGMRTHRLVRRTLAERLGEADALLPDGLRLLVVEGLRPLIVQRTIHAAYRSRIAAERSGLDPAELDRLASRFVAPPATAPHVSGAAVDLTLVDYDGEALDLGTPIDATPEESAGACYFDAPGITPTARLLRATLARALGRAGLVNYPTEWWHWSFGDRYWAHVTRSPFAIHGPVADRSAALSPRARPGAG</sequence>
<dbReference type="EC" id="3.4.13.22" evidence="9"/>
<dbReference type="CDD" id="cd14843">
    <property type="entry name" value="D-Ala-D-Ala_dipeptidase_like"/>
    <property type="match status" value="1"/>
</dbReference>
<proteinExistence type="inferred from homology"/>
<name>W9GAI2_9MICO</name>
<comment type="similarity">
    <text evidence="9">Belongs to the peptidase M15D family.</text>
</comment>
<evidence type="ECO:0000256" key="3">
    <source>
        <dbReference type="ARBA" id="ARBA00022723"/>
    </source>
</evidence>
<evidence type="ECO:0000256" key="6">
    <source>
        <dbReference type="ARBA" id="ARBA00022997"/>
    </source>
</evidence>
<reference evidence="10 11" key="1">
    <citation type="submission" date="2013-08" db="EMBL/GenBank/DDBJ databases">
        <title>Intrasporangium oryzae NRRL B-24470.</title>
        <authorList>
            <person name="Liu H."/>
            <person name="Wang G."/>
        </authorList>
    </citation>
    <scope>NUCLEOTIDE SEQUENCE [LARGE SCALE GENOMIC DNA]</scope>
    <source>
        <strain evidence="10 11">NRRL B-24470</strain>
    </source>
</reference>
<feature type="site" description="Transition state stabilizer" evidence="9">
    <location>
        <position position="100"/>
    </location>
</feature>
<comment type="function">
    <text evidence="9">Catalyzes hydrolysis of the D-alanyl-D-alanine dipeptide.</text>
</comment>
<feature type="active site" description="Proton donor/acceptor" evidence="9">
    <location>
        <position position="212"/>
    </location>
</feature>
<organism evidence="10 11">
    <name type="scientific">Intrasporangium oryzae NRRL B-24470</name>
    <dbReference type="NCBI Taxonomy" id="1386089"/>
    <lineage>
        <taxon>Bacteria</taxon>
        <taxon>Bacillati</taxon>
        <taxon>Actinomycetota</taxon>
        <taxon>Actinomycetes</taxon>
        <taxon>Micrococcales</taxon>
        <taxon>Intrasporangiaceae</taxon>
        <taxon>Intrasporangium</taxon>
    </lineage>
</organism>
<dbReference type="Pfam" id="PF01427">
    <property type="entry name" value="Peptidase_M15"/>
    <property type="match status" value="1"/>
</dbReference>
<dbReference type="Proteomes" id="UP000019489">
    <property type="component" value="Unassembled WGS sequence"/>
</dbReference>
<evidence type="ECO:0000256" key="4">
    <source>
        <dbReference type="ARBA" id="ARBA00022801"/>
    </source>
</evidence>